<dbReference type="InterPro" id="IPR055417">
    <property type="entry name" value="UFD1_N1"/>
</dbReference>
<dbReference type="Proteomes" id="UP000037460">
    <property type="component" value="Unassembled WGS sequence"/>
</dbReference>
<keyword evidence="2" id="KW-0833">Ubl conjugation pathway</keyword>
<dbReference type="GO" id="GO:0034098">
    <property type="term" value="C:VCP-NPL4-UFD1 AAA ATPase complex"/>
    <property type="evidence" value="ECO:0007669"/>
    <property type="project" value="TreeGrafter"/>
</dbReference>
<accession>A0A0M0JQ37</accession>
<organism evidence="4 5">
    <name type="scientific">Chrysochromulina tobinii</name>
    <dbReference type="NCBI Taxonomy" id="1460289"/>
    <lineage>
        <taxon>Eukaryota</taxon>
        <taxon>Haptista</taxon>
        <taxon>Haptophyta</taxon>
        <taxon>Prymnesiophyceae</taxon>
        <taxon>Prymnesiales</taxon>
        <taxon>Chrysochromulinaceae</taxon>
        <taxon>Chrysochromulina</taxon>
    </lineage>
</organism>
<evidence type="ECO:0000256" key="2">
    <source>
        <dbReference type="ARBA" id="ARBA00022786"/>
    </source>
</evidence>
<dbReference type="PANTHER" id="PTHR12555">
    <property type="entry name" value="UBIQUITIN FUSION DEGRADATON PROTEIN 1"/>
    <property type="match status" value="1"/>
</dbReference>
<comment type="similarity">
    <text evidence="1">Belongs to the UFD1 family.</text>
</comment>
<dbReference type="Pfam" id="PF03152">
    <property type="entry name" value="UFD1_N1"/>
    <property type="match status" value="1"/>
</dbReference>
<sequence length="174" mass="18950">MEAQKGTQRLPNPLVLRLSFGEGAQRRMKLVGVLEFSAPEEVVVVPDWVLEALDSTPGSLLEVATADVPRATRISLRPVRREGLCRTSDGFDARVALERGLWGIYTCLSSGDVIRIPMGDATDETDETEIDEIEVLVGELCGGLSELPIPTVCIVDVEELVCDVGESLENEQQL</sequence>
<dbReference type="InterPro" id="IPR004854">
    <property type="entry name" value="Ufd1-like"/>
</dbReference>
<name>A0A0M0JQ37_9EUKA</name>
<dbReference type="InterPro" id="IPR042299">
    <property type="entry name" value="Ufd1-like_Nn"/>
</dbReference>
<evidence type="ECO:0000259" key="3">
    <source>
        <dbReference type="Pfam" id="PF03152"/>
    </source>
</evidence>
<dbReference type="GO" id="GO:0031593">
    <property type="term" value="F:polyubiquitin modification-dependent protein binding"/>
    <property type="evidence" value="ECO:0007669"/>
    <property type="project" value="TreeGrafter"/>
</dbReference>
<evidence type="ECO:0000256" key="1">
    <source>
        <dbReference type="ARBA" id="ARBA00006043"/>
    </source>
</evidence>
<protein>
    <submittedName>
        <fullName evidence="4">Ubiquitin fusion degradation protein</fullName>
    </submittedName>
</protein>
<dbReference type="AlphaFoldDB" id="A0A0M0JQ37"/>
<feature type="domain" description="Ubiquitin fusion degradation protein UFD1 N-terminal subdomain 1" evidence="3">
    <location>
        <begin position="11"/>
        <end position="69"/>
    </location>
</feature>
<dbReference type="GO" id="GO:0036503">
    <property type="term" value="P:ERAD pathway"/>
    <property type="evidence" value="ECO:0007669"/>
    <property type="project" value="TreeGrafter"/>
</dbReference>
<dbReference type="GO" id="GO:0006511">
    <property type="term" value="P:ubiquitin-dependent protein catabolic process"/>
    <property type="evidence" value="ECO:0007669"/>
    <property type="project" value="InterPro"/>
</dbReference>
<evidence type="ECO:0000313" key="4">
    <source>
        <dbReference type="EMBL" id="KOO28368.1"/>
    </source>
</evidence>
<dbReference type="EMBL" id="JWZX01002578">
    <property type="protein sequence ID" value="KOO28368.1"/>
    <property type="molecule type" value="Genomic_DNA"/>
</dbReference>
<evidence type="ECO:0000313" key="5">
    <source>
        <dbReference type="Proteomes" id="UP000037460"/>
    </source>
</evidence>
<dbReference type="OrthoDB" id="422728at2759"/>
<dbReference type="PANTHER" id="PTHR12555:SF15">
    <property type="entry name" value="FUSION DEGRADATION PROTEIN (UFD1), PUTATIVE (AFU_ORTHOLOGUE AFUA_4G04640)-RELATED"/>
    <property type="match status" value="1"/>
</dbReference>
<proteinExistence type="inferred from homology"/>
<comment type="caution">
    <text evidence="4">The sequence shown here is derived from an EMBL/GenBank/DDBJ whole genome shotgun (WGS) entry which is preliminary data.</text>
</comment>
<gene>
    <name evidence="4" type="ORF">Ctob_008689</name>
</gene>
<reference evidence="5" key="1">
    <citation type="journal article" date="2015" name="PLoS Genet.">
        <title>Genome Sequence and Transcriptome Analyses of Chrysochromulina tobin: Metabolic Tools for Enhanced Algal Fitness in the Prominent Order Prymnesiales (Haptophyceae).</title>
        <authorList>
            <person name="Hovde B.T."/>
            <person name="Deodato C.R."/>
            <person name="Hunsperger H.M."/>
            <person name="Ryken S.A."/>
            <person name="Yost W."/>
            <person name="Jha R.K."/>
            <person name="Patterson J."/>
            <person name="Monnat R.J. Jr."/>
            <person name="Barlow S.B."/>
            <person name="Starkenburg S.R."/>
            <person name="Cattolico R.A."/>
        </authorList>
    </citation>
    <scope>NUCLEOTIDE SEQUENCE</scope>
    <source>
        <strain evidence="5">CCMP291</strain>
    </source>
</reference>
<keyword evidence="5" id="KW-1185">Reference proteome</keyword>
<dbReference type="Gene3D" id="2.40.40.50">
    <property type="entry name" value="Ubiquitin fusion degradation protein UFD1, N-terminal domain"/>
    <property type="match status" value="1"/>
</dbReference>